<reference evidence="2 3" key="1">
    <citation type="submission" date="2017-06" db="EMBL/GenBank/DDBJ databases">
        <title>Sequencing and comparative analysis of myxobacterial genomes.</title>
        <authorList>
            <person name="Rupp O."/>
            <person name="Goesmann A."/>
            <person name="Sogaard-Andersen L."/>
        </authorList>
    </citation>
    <scope>NUCLEOTIDE SEQUENCE [LARGE SCALE GENOMIC DNA]</scope>
    <source>
        <strain evidence="2 3">DSM 52655</strain>
    </source>
</reference>
<dbReference type="PANTHER" id="PTHR37314:SF4">
    <property type="entry name" value="UPF0700 TRANSMEMBRANE PROTEIN YOAK"/>
    <property type="match status" value="1"/>
</dbReference>
<feature type="transmembrane region" description="Helical" evidence="1">
    <location>
        <begin position="226"/>
        <end position="245"/>
    </location>
</feature>
<sequence length="254" mass="27062">MPFSGIKSRGRFGYFTLALLLAGVAGGVNAIGFFAFGVRISHMTGNVSWFGESFAAGRLDNAIGAGQLVMAFILGAIASEALLESSRHRARGQYIPALAVEIFTLGSVAFWGHHRPETHEELLTYGLAFSMGLQNALTTRVSGAVVRPTHLTGVLTDLGIQIVRMAVWVLDGGRREGARGFLLRLFELPVAPQFERARLQLGLAVAFILGSFIGSFLFLTFGTIVLLLPCVGLLAVIAIDLSIMATQSPPVAST</sequence>
<dbReference type="InterPro" id="IPR010699">
    <property type="entry name" value="DUF1275"/>
</dbReference>
<keyword evidence="1" id="KW-0812">Transmembrane</keyword>
<evidence type="ECO:0000313" key="2">
    <source>
        <dbReference type="EMBL" id="ATB39192.1"/>
    </source>
</evidence>
<dbReference type="Proteomes" id="UP000217257">
    <property type="component" value="Chromosome"/>
</dbReference>
<keyword evidence="1" id="KW-1133">Transmembrane helix</keyword>
<name>A0A250J6S1_9BACT</name>
<feature type="transmembrane region" description="Helical" evidence="1">
    <location>
        <begin position="62"/>
        <end position="83"/>
    </location>
</feature>
<feature type="transmembrane region" description="Helical" evidence="1">
    <location>
        <begin position="12"/>
        <end position="42"/>
    </location>
</feature>
<dbReference type="AlphaFoldDB" id="A0A250J6S1"/>
<organism evidence="2 3">
    <name type="scientific">Cystobacter fuscus</name>
    <dbReference type="NCBI Taxonomy" id="43"/>
    <lineage>
        <taxon>Bacteria</taxon>
        <taxon>Pseudomonadati</taxon>
        <taxon>Myxococcota</taxon>
        <taxon>Myxococcia</taxon>
        <taxon>Myxococcales</taxon>
        <taxon>Cystobacterineae</taxon>
        <taxon>Archangiaceae</taxon>
        <taxon>Cystobacter</taxon>
    </lineage>
</organism>
<accession>A0A250J6S1</accession>
<evidence type="ECO:0000256" key="1">
    <source>
        <dbReference type="SAM" id="Phobius"/>
    </source>
</evidence>
<keyword evidence="1" id="KW-0472">Membrane</keyword>
<dbReference type="Pfam" id="PF06912">
    <property type="entry name" value="DUF1275"/>
    <property type="match status" value="1"/>
</dbReference>
<dbReference type="RefSeq" id="WP_095987258.1">
    <property type="nucleotide sequence ID" value="NZ_CP022098.1"/>
</dbReference>
<proteinExistence type="predicted"/>
<dbReference type="KEGG" id="cfus:CYFUS_004633"/>
<evidence type="ECO:0000313" key="3">
    <source>
        <dbReference type="Proteomes" id="UP000217257"/>
    </source>
</evidence>
<evidence type="ECO:0008006" key="4">
    <source>
        <dbReference type="Google" id="ProtNLM"/>
    </source>
</evidence>
<dbReference type="PANTHER" id="PTHR37314">
    <property type="entry name" value="SLR0142 PROTEIN"/>
    <property type="match status" value="1"/>
</dbReference>
<feature type="transmembrane region" description="Helical" evidence="1">
    <location>
        <begin position="95"/>
        <end position="113"/>
    </location>
</feature>
<gene>
    <name evidence="2" type="ORF">CYFUS_004633</name>
</gene>
<protein>
    <recommendedName>
        <fullName evidence="4">DUF1275 domain-containing protein</fullName>
    </recommendedName>
</protein>
<dbReference type="EMBL" id="CP022098">
    <property type="protein sequence ID" value="ATB39192.1"/>
    <property type="molecule type" value="Genomic_DNA"/>
</dbReference>
<feature type="transmembrane region" description="Helical" evidence="1">
    <location>
        <begin position="199"/>
        <end position="219"/>
    </location>
</feature>